<reference evidence="3" key="1">
    <citation type="journal article" date="2019" name="Int. J. Syst. Evol. Microbiol.">
        <title>The Global Catalogue of Microorganisms (GCM) 10K type strain sequencing project: providing services to taxonomists for standard genome sequencing and annotation.</title>
        <authorList>
            <consortium name="The Broad Institute Genomics Platform"/>
            <consortium name="The Broad Institute Genome Sequencing Center for Infectious Disease"/>
            <person name="Wu L."/>
            <person name="Ma J."/>
        </authorList>
    </citation>
    <scope>NUCLEOTIDE SEQUENCE [LARGE SCALE GENOMIC DNA]</scope>
    <source>
        <strain evidence="3">JCM 16929</strain>
    </source>
</reference>
<dbReference type="InterPro" id="IPR045472">
    <property type="entry name" value="DUF6493"/>
</dbReference>
<gene>
    <name evidence="2" type="ORF">GCM10022236_29740</name>
</gene>
<evidence type="ECO:0000313" key="3">
    <source>
        <dbReference type="Proteomes" id="UP001501490"/>
    </source>
</evidence>
<proteinExistence type="predicted"/>
<dbReference type="Proteomes" id="UP001501490">
    <property type="component" value="Unassembled WGS sequence"/>
</dbReference>
<dbReference type="EMBL" id="BAABAB010000021">
    <property type="protein sequence ID" value="GAA3625446.1"/>
    <property type="molecule type" value="Genomic_DNA"/>
</dbReference>
<comment type="caution">
    <text evidence="2">The sequence shown here is derived from an EMBL/GenBank/DDBJ whole genome shotgun (WGS) entry which is preliminary data.</text>
</comment>
<sequence length="1207" mass="129685">MTTVLDGDLRWADLAPADPEVVGGLVTAAAEKAVAQTPTPAWRRGSAAFRGMGVGLRAAASGAASDSRIALLPAWLSEAVGRRISDFRGLGVDAAIQVRALERKGLLILPRQAEYALGMLDLPAEWWRVGDPVEDPNEWFVADPTLLPAMVRRLLAEERDRRVRPQDVGQSGCWQPRLVEVANRSAAGRVQLLTCCVAELGHEPDRYRTAWLTALWDRAEPGVAEVAAQQRALFRLLAASSAPGTAFALARLQQLSRAELLDDDACARALANGLPSMGNTSARLAVKILQAIHRRSSTADVEAAATAALSHPDVEVQSDAALILVQAGRFDVVARVLDGVEPSVRHEVGMDTGQPPAVAFHLHPHPHRHLSVRERWSAQRKWFRPVSPGVLGALLTERGERARAATYEEPGRKDAAVWWAIKEAVSAAVGGATVDRETTTIPSWVATALRRQIADHEFSRAADFATIRVIERSGLVELDVDDAYVSTMIVALVSVWSDETMVRATPVAWLRDDPELIDRALWRLFDTEGQGSISLTYADRWSDDAWQGAVAALVDSGRLERGAVVDAALGTLGRDWSAFRLQWFVRLLEALQPTVEELADRQAALRRLLRSEHSVVVSAVLRWFALLSRAGRLEDQETAARLADVMGSSVKGHPLAALHLLQSIRGRTAAADVRPAGRAALRHPHPDVQRKAAGLLRAVGDDSALILADELDPAVRHELGLNVAPALRATPGQPVVDAAPEIVPVTPADLPDRLAAVMEDASDPIELELVLDRLAQTGDLSVLAPLLKRARSKVRSGQGDYDGDAWLGGELARLVAAGADGFGSLVEPKDQVAHFLFARLDHVAGVLTGRLEPEPPIATPDDADGWVSAEALVERIRAAGASVGRIDVIAALLRLHPAGREDALRRADLPGELGAVVRHALGDSGAAASDVVDQGLWVAASRARSPFEADPVLVAAGLDRPGQGRPLRADLRLYEHADRFDRYWESEVVVRGARRRRQAPDQPTAVRSVDSRDRRQINEVTWVPWTASVWPHDADHFLVGSLDHIRAGISFGWPGSTGGLRSLLRHPGRIGPLGAAAVAMGLSAHALDDRVLAVDIFIHATASRRLGAERVGDAMAATSGPCVGIRWAESLRSAASGGAGEAVVDTLTRLVPQLPPGYPGLYALLDVLLQERLRLGGGVDDTVLRERLATLTGSSKAARSARALLAL</sequence>
<name>A0ABP7A5L2_9ACTN</name>
<evidence type="ECO:0000259" key="1">
    <source>
        <dbReference type="Pfam" id="PF20103"/>
    </source>
</evidence>
<keyword evidence="3" id="KW-1185">Reference proteome</keyword>
<feature type="domain" description="DUF6493" evidence="1">
    <location>
        <begin position="441"/>
        <end position="623"/>
    </location>
</feature>
<protein>
    <recommendedName>
        <fullName evidence="1">DUF6493 domain-containing protein</fullName>
    </recommendedName>
</protein>
<accession>A0ABP7A5L2</accession>
<evidence type="ECO:0000313" key="2">
    <source>
        <dbReference type="EMBL" id="GAA3625446.1"/>
    </source>
</evidence>
<organism evidence="2 3">
    <name type="scientific">Microlunatus ginsengisoli</name>
    <dbReference type="NCBI Taxonomy" id="363863"/>
    <lineage>
        <taxon>Bacteria</taxon>
        <taxon>Bacillati</taxon>
        <taxon>Actinomycetota</taxon>
        <taxon>Actinomycetes</taxon>
        <taxon>Propionibacteriales</taxon>
        <taxon>Propionibacteriaceae</taxon>
        <taxon>Microlunatus</taxon>
    </lineage>
</organism>
<dbReference type="RefSeq" id="WP_344805867.1">
    <property type="nucleotide sequence ID" value="NZ_BAABAB010000021.1"/>
</dbReference>
<dbReference type="Pfam" id="PF20103">
    <property type="entry name" value="DUF6493"/>
    <property type="match status" value="1"/>
</dbReference>